<dbReference type="Pfam" id="PF01594">
    <property type="entry name" value="AI-2E_transport"/>
    <property type="match status" value="1"/>
</dbReference>
<feature type="transmembrane region" description="Helical" evidence="8">
    <location>
        <begin position="41"/>
        <end position="62"/>
    </location>
</feature>
<dbReference type="InterPro" id="IPR002549">
    <property type="entry name" value="AI-2E-like"/>
</dbReference>
<dbReference type="Proteomes" id="UP001524478">
    <property type="component" value="Unassembled WGS sequence"/>
</dbReference>
<dbReference type="RefSeq" id="WP_216558098.1">
    <property type="nucleotide sequence ID" value="NZ_JAHLOH010000027.1"/>
</dbReference>
<evidence type="ECO:0000256" key="1">
    <source>
        <dbReference type="ARBA" id="ARBA00004651"/>
    </source>
</evidence>
<feature type="transmembrane region" description="Helical" evidence="8">
    <location>
        <begin position="83"/>
        <end position="105"/>
    </location>
</feature>
<evidence type="ECO:0000256" key="8">
    <source>
        <dbReference type="SAM" id="Phobius"/>
    </source>
</evidence>
<comment type="subcellular location">
    <subcellularLocation>
        <location evidence="1">Cell membrane</location>
        <topology evidence="1">Multi-pass membrane protein</topology>
    </subcellularLocation>
</comment>
<proteinExistence type="inferred from homology"/>
<accession>A0ABT1S883</accession>
<feature type="transmembrane region" description="Helical" evidence="8">
    <location>
        <begin position="268"/>
        <end position="295"/>
    </location>
</feature>
<evidence type="ECO:0000256" key="7">
    <source>
        <dbReference type="ARBA" id="ARBA00023136"/>
    </source>
</evidence>
<comment type="similarity">
    <text evidence="2">Belongs to the autoinducer-2 exporter (AI-2E) (TC 2.A.86) family.</text>
</comment>
<evidence type="ECO:0000256" key="2">
    <source>
        <dbReference type="ARBA" id="ARBA00009773"/>
    </source>
</evidence>
<comment type="caution">
    <text evidence="9">The sequence shown here is derived from an EMBL/GenBank/DDBJ whole genome shotgun (WGS) entry which is preliminary data.</text>
</comment>
<dbReference type="PANTHER" id="PTHR21716">
    <property type="entry name" value="TRANSMEMBRANE PROTEIN"/>
    <property type="match status" value="1"/>
</dbReference>
<keyword evidence="5 8" id="KW-0812">Transmembrane</keyword>
<evidence type="ECO:0000256" key="3">
    <source>
        <dbReference type="ARBA" id="ARBA00022448"/>
    </source>
</evidence>
<keyword evidence="10" id="KW-1185">Reference proteome</keyword>
<keyword evidence="6 8" id="KW-1133">Transmembrane helix</keyword>
<feature type="transmembrane region" description="Helical" evidence="8">
    <location>
        <begin position="333"/>
        <end position="366"/>
    </location>
</feature>
<evidence type="ECO:0000313" key="10">
    <source>
        <dbReference type="Proteomes" id="UP001524478"/>
    </source>
</evidence>
<keyword evidence="4" id="KW-1003">Cell membrane</keyword>
<feature type="transmembrane region" description="Helical" evidence="8">
    <location>
        <begin position="174"/>
        <end position="199"/>
    </location>
</feature>
<evidence type="ECO:0000256" key="5">
    <source>
        <dbReference type="ARBA" id="ARBA00022692"/>
    </source>
</evidence>
<reference evidence="9 10" key="1">
    <citation type="submission" date="2022-06" db="EMBL/GenBank/DDBJ databases">
        <title>Isolation of gut microbiota from human fecal samples.</title>
        <authorList>
            <person name="Pamer E.G."/>
            <person name="Barat B."/>
            <person name="Waligurski E."/>
            <person name="Medina S."/>
            <person name="Paddock L."/>
            <person name="Mostad J."/>
        </authorList>
    </citation>
    <scope>NUCLEOTIDE SEQUENCE [LARGE SCALE GENOMIC DNA]</scope>
    <source>
        <strain evidence="9 10">DFI.7.95</strain>
    </source>
</reference>
<dbReference type="PANTHER" id="PTHR21716:SF53">
    <property type="entry name" value="PERMEASE PERM-RELATED"/>
    <property type="match status" value="1"/>
</dbReference>
<keyword evidence="3" id="KW-0813">Transport</keyword>
<organism evidence="9 10">
    <name type="scientific">Tissierella carlieri</name>
    <dbReference type="NCBI Taxonomy" id="689904"/>
    <lineage>
        <taxon>Bacteria</taxon>
        <taxon>Bacillati</taxon>
        <taxon>Bacillota</taxon>
        <taxon>Tissierellia</taxon>
        <taxon>Tissierellales</taxon>
        <taxon>Tissierellaceae</taxon>
        <taxon>Tissierella</taxon>
    </lineage>
</organism>
<gene>
    <name evidence="9" type="ORF">NE686_06215</name>
</gene>
<evidence type="ECO:0000256" key="6">
    <source>
        <dbReference type="ARBA" id="ARBA00022989"/>
    </source>
</evidence>
<name>A0ABT1S883_9FIRM</name>
<feature type="transmembrane region" description="Helical" evidence="8">
    <location>
        <begin position="12"/>
        <end position="35"/>
    </location>
</feature>
<keyword evidence="7 8" id="KW-0472">Membrane</keyword>
<feature type="transmembrane region" description="Helical" evidence="8">
    <location>
        <begin position="302"/>
        <end position="321"/>
    </location>
</feature>
<protein>
    <submittedName>
        <fullName evidence="9">AI-2E family transporter</fullName>
    </submittedName>
</protein>
<sequence>MDIKSKHMKNAIFLISFAIILMWLLENISVVWMAISKMFAIFSPFIIGFAMAVVLNNPMKFIETRLFGNKGVFRKTKEKFKRPVSYLLTLLIFIAIIFIVSFIIVPELVSTAQDLAEKFPSYWANLQVFIKENLESNKQIVEWVNNINIDWETIEENIISFFKSSALDWVSSTFTFASSIINGIVKFALAFIFSIYILLQKETLIRQAKKFIIAFFPEKVANRIFYIGNLSNNIFSSFLTGQLLEALIIGGLFFISMNIFGFPYALMISIIIAITALIPMIGAFIGCAVGVFLILVVDTKMAFWFIIMFLIIQQIEGNLIYPHVVGKASGLPSIWILVAVTVGGSLFGVLGILLFIPIGSIIYTLLSESINYRLKLKKVKKI</sequence>
<evidence type="ECO:0000256" key="4">
    <source>
        <dbReference type="ARBA" id="ARBA00022475"/>
    </source>
</evidence>
<dbReference type="EMBL" id="JANGAC010000003">
    <property type="protein sequence ID" value="MCQ4922669.1"/>
    <property type="molecule type" value="Genomic_DNA"/>
</dbReference>
<feature type="transmembrane region" description="Helical" evidence="8">
    <location>
        <begin position="243"/>
        <end position="262"/>
    </location>
</feature>
<evidence type="ECO:0000313" key="9">
    <source>
        <dbReference type="EMBL" id="MCQ4922669.1"/>
    </source>
</evidence>